<dbReference type="EMBL" id="PGCI01000035">
    <property type="protein sequence ID" value="PLW46921.1"/>
    <property type="molecule type" value="Genomic_DNA"/>
</dbReference>
<dbReference type="PANTHER" id="PTHR37984:SF5">
    <property type="entry name" value="PROTEIN NYNRIN-LIKE"/>
    <property type="match status" value="1"/>
</dbReference>
<dbReference type="GO" id="GO:0005634">
    <property type="term" value="C:nucleus"/>
    <property type="evidence" value="ECO:0007669"/>
    <property type="project" value="UniProtKB-ARBA"/>
</dbReference>
<evidence type="ECO:0000313" key="3">
    <source>
        <dbReference type="EMBL" id="PLW46921.1"/>
    </source>
</evidence>
<comment type="caution">
    <text evidence="3">The sequence shown here is derived from an EMBL/GenBank/DDBJ whole genome shotgun (WGS) entry which is preliminary data.</text>
</comment>
<dbReference type="Gene3D" id="3.30.420.10">
    <property type="entry name" value="Ribonuclease H-like superfamily/Ribonuclease H"/>
    <property type="match status" value="1"/>
</dbReference>
<dbReference type="InterPro" id="IPR001584">
    <property type="entry name" value="Integrase_cat-core"/>
</dbReference>
<reference evidence="3 4" key="1">
    <citation type="submission" date="2017-11" db="EMBL/GenBank/DDBJ databases">
        <title>De novo assembly and phasing of dikaryotic genomes from two isolates of Puccinia coronata f. sp. avenae, the causal agent of oat crown rust.</title>
        <authorList>
            <person name="Miller M.E."/>
            <person name="Zhang Y."/>
            <person name="Omidvar V."/>
            <person name="Sperschneider J."/>
            <person name="Schwessinger B."/>
            <person name="Raley C."/>
            <person name="Palmer J.M."/>
            <person name="Garnica D."/>
            <person name="Upadhyaya N."/>
            <person name="Rathjen J."/>
            <person name="Taylor J.M."/>
            <person name="Park R.F."/>
            <person name="Dodds P.N."/>
            <person name="Hirsch C.D."/>
            <person name="Kianian S.F."/>
            <person name="Figueroa M."/>
        </authorList>
    </citation>
    <scope>NUCLEOTIDE SEQUENCE [LARGE SCALE GENOMIC DNA]</scope>
    <source>
        <strain evidence="3">12SD80</strain>
    </source>
</reference>
<sequence length="383" mass="43227">MGSILSDALKQRIIEGYASDGFCQSLKAVPPLQDNCFEREGLLYVDDRLLIPRSKDLLHQLISEAHDRLGHLGFLKAMAELRRDFFWPGMTRDTTSFVRSCLVCRRTKAPTTAPTGKMLTPSIPQTPLRDLAIDFVGPLKSTAHYDMILTCTDRLSGFVRIIPVLQKDTAEKTAARFFTGWLATFGSPATIISDRDKTWTSKFWKSLMDRLNIKFHMTLAFHPQADGRSKRSNKTIGQILRTFTAKKQSRWLESLPAVEFAINSAVNVSTGFSPFYKVRQALQHNKRCRPRPPIAEGSWALLDSADWRGRHQTGTDKLKERYEGPYRVKRVFNNGQNVELDLPPGDRRHPALHISKVKPFVEFEPLAGKGLTKVSSPQLCTAG</sequence>
<dbReference type="InterPro" id="IPR036397">
    <property type="entry name" value="RNaseH_sf"/>
</dbReference>
<gene>
    <name evidence="3" type="ORF">PCASD_08104</name>
</gene>
<keyword evidence="1" id="KW-0694">RNA-binding</keyword>
<dbReference type="Pfam" id="PF17921">
    <property type="entry name" value="Integrase_H2C2"/>
    <property type="match status" value="1"/>
</dbReference>
<name>A0A2N5VAC4_9BASI</name>
<proteinExistence type="predicted"/>
<dbReference type="PROSITE" id="PS50994">
    <property type="entry name" value="INTEGRASE"/>
    <property type="match status" value="1"/>
</dbReference>
<evidence type="ECO:0000313" key="4">
    <source>
        <dbReference type="Proteomes" id="UP000235392"/>
    </source>
</evidence>
<dbReference type="Proteomes" id="UP000235392">
    <property type="component" value="Unassembled WGS sequence"/>
</dbReference>
<protein>
    <recommendedName>
        <fullName evidence="2">Integrase catalytic domain-containing protein</fullName>
    </recommendedName>
</protein>
<dbReference type="GO" id="GO:0003723">
    <property type="term" value="F:RNA binding"/>
    <property type="evidence" value="ECO:0007669"/>
    <property type="project" value="UniProtKB-KW"/>
</dbReference>
<accession>A0A2N5VAC4</accession>
<dbReference type="PANTHER" id="PTHR37984">
    <property type="entry name" value="PROTEIN CBG26694"/>
    <property type="match status" value="1"/>
</dbReference>
<feature type="domain" description="Integrase catalytic" evidence="2">
    <location>
        <begin position="123"/>
        <end position="282"/>
    </location>
</feature>
<dbReference type="SUPFAM" id="SSF53098">
    <property type="entry name" value="Ribonuclease H-like"/>
    <property type="match status" value="1"/>
</dbReference>
<dbReference type="Gene3D" id="1.10.340.70">
    <property type="match status" value="1"/>
</dbReference>
<dbReference type="InterPro" id="IPR012337">
    <property type="entry name" value="RNaseH-like_sf"/>
</dbReference>
<dbReference type="InterPro" id="IPR050951">
    <property type="entry name" value="Retrovirus_Pol_polyprotein"/>
</dbReference>
<organism evidence="3 4">
    <name type="scientific">Puccinia coronata f. sp. avenae</name>
    <dbReference type="NCBI Taxonomy" id="200324"/>
    <lineage>
        <taxon>Eukaryota</taxon>
        <taxon>Fungi</taxon>
        <taxon>Dikarya</taxon>
        <taxon>Basidiomycota</taxon>
        <taxon>Pucciniomycotina</taxon>
        <taxon>Pucciniomycetes</taxon>
        <taxon>Pucciniales</taxon>
        <taxon>Pucciniaceae</taxon>
        <taxon>Puccinia</taxon>
    </lineage>
</organism>
<dbReference type="AlphaFoldDB" id="A0A2N5VAC4"/>
<dbReference type="InterPro" id="IPR041588">
    <property type="entry name" value="Integrase_H2C2"/>
</dbReference>
<evidence type="ECO:0000259" key="2">
    <source>
        <dbReference type="PROSITE" id="PS50994"/>
    </source>
</evidence>
<evidence type="ECO:0000256" key="1">
    <source>
        <dbReference type="ARBA" id="ARBA00022884"/>
    </source>
</evidence>
<dbReference type="GO" id="GO:0015074">
    <property type="term" value="P:DNA integration"/>
    <property type="evidence" value="ECO:0007669"/>
    <property type="project" value="InterPro"/>
</dbReference>